<comment type="similarity">
    <text evidence="1 2">Belongs to the serpin family.</text>
</comment>
<evidence type="ECO:0000256" key="2">
    <source>
        <dbReference type="RuleBase" id="RU000411"/>
    </source>
</evidence>
<dbReference type="CDD" id="cd00172">
    <property type="entry name" value="serpin"/>
    <property type="match status" value="1"/>
</dbReference>
<dbReference type="Proteomes" id="UP000031668">
    <property type="component" value="Unassembled WGS sequence"/>
</dbReference>
<keyword evidence="6" id="KW-1185">Reference proteome</keyword>
<gene>
    <name evidence="5" type="ORF">RF11_03585</name>
</gene>
<proteinExistence type="inferred from homology"/>
<evidence type="ECO:0000256" key="3">
    <source>
        <dbReference type="SAM" id="MobiDB-lite"/>
    </source>
</evidence>
<dbReference type="SMART" id="SM00093">
    <property type="entry name" value="SERPIN"/>
    <property type="match status" value="1"/>
</dbReference>
<evidence type="ECO:0000313" key="5">
    <source>
        <dbReference type="EMBL" id="KII66918.1"/>
    </source>
</evidence>
<feature type="compositionally biased region" description="Basic and acidic residues" evidence="3">
    <location>
        <begin position="369"/>
        <end position="400"/>
    </location>
</feature>
<evidence type="ECO:0000259" key="4">
    <source>
        <dbReference type="SMART" id="SM00093"/>
    </source>
</evidence>
<comment type="caution">
    <text evidence="5">The sequence shown here is derived from an EMBL/GenBank/DDBJ whole genome shotgun (WGS) entry which is preliminary data.</text>
</comment>
<dbReference type="GO" id="GO:0005615">
    <property type="term" value="C:extracellular space"/>
    <property type="evidence" value="ECO:0007669"/>
    <property type="project" value="InterPro"/>
</dbReference>
<feature type="domain" description="Serpin" evidence="4">
    <location>
        <begin position="11"/>
        <end position="465"/>
    </location>
</feature>
<dbReference type="InterPro" id="IPR023796">
    <property type="entry name" value="Serpin_dom"/>
</dbReference>
<dbReference type="GO" id="GO:0004867">
    <property type="term" value="F:serine-type endopeptidase inhibitor activity"/>
    <property type="evidence" value="ECO:0007669"/>
    <property type="project" value="InterPro"/>
</dbReference>
<dbReference type="Gene3D" id="2.30.39.10">
    <property type="entry name" value="Alpha-1-antitrypsin, domain 1"/>
    <property type="match status" value="1"/>
</dbReference>
<dbReference type="InterPro" id="IPR036186">
    <property type="entry name" value="Serpin_sf"/>
</dbReference>
<evidence type="ECO:0000256" key="1">
    <source>
        <dbReference type="ARBA" id="ARBA00009500"/>
    </source>
</evidence>
<dbReference type="PANTHER" id="PTHR11461:SF211">
    <property type="entry name" value="GH10112P-RELATED"/>
    <property type="match status" value="1"/>
</dbReference>
<protein>
    <submittedName>
        <fullName evidence="5">Serine proteinase inhibitor A3K</fullName>
    </submittedName>
</protein>
<dbReference type="AlphaFoldDB" id="A0A0C2JCI0"/>
<sequence length="468" mass="53415">MSVEGVNQFTSTVLQQLLVSQNSTGNVAISGLSLMAIMGAVNLGLSGSSYDQLSTFLGEGVTEIDDTSNWKQTRTAEKMMDLDNLVTEFFDRHSSLFHSCEIKDHYEKITEVLVTLHKFVIDFSNPARAARKMNMWISEYLLGPRPSIFNESMLSDKMVVFIDSLFISIDWRNAFDESHTKQATFFDNQGQSLEVSMMSTQMMSRIYDSPKYNFRILFKAFKDGNRSAAIVLPRAGHKIEEVLKNFNFDEMHIYFKESKRTYVKLTMPKFKIRGPHDLVNAFRSFGVTDIFDPHRSNFGRMTTENVFLGTLIQVLEFDLRESGVNSEVCDDGDSDDEADDDNFSDGDEEDEVVVETSHSDSEEEEDEGKDYQSHSDTEDGTLEMRQEKYLHLEPVEGVDERSDEETEDDGERREDRPDSDEEDSEDPGDEMNSQPEEFLVDRPFLFLMYSSKADVVFYSAAVTNPNAK</sequence>
<organism evidence="5 6">
    <name type="scientific">Thelohanellus kitauei</name>
    <name type="common">Myxosporean</name>
    <dbReference type="NCBI Taxonomy" id="669202"/>
    <lineage>
        <taxon>Eukaryota</taxon>
        <taxon>Metazoa</taxon>
        <taxon>Cnidaria</taxon>
        <taxon>Myxozoa</taxon>
        <taxon>Myxosporea</taxon>
        <taxon>Bivalvulida</taxon>
        <taxon>Platysporina</taxon>
        <taxon>Myxobolidae</taxon>
        <taxon>Thelohanellus</taxon>
    </lineage>
</organism>
<dbReference type="InterPro" id="IPR042178">
    <property type="entry name" value="Serpin_sf_1"/>
</dbReference>
<accession>A0A0C2JCI0</accession>
<dbReference type="Pfam" id="PF00079">
    <property type="entry name" value="Serpin"/>
    <property type="match status" value="1"/>
</dbReference>
<dbReference type="InterPro" id="IPR000215">
    <property type="entry name" value="Serpin_fam"/>
</dbReference>
<name>A0A0C2JCI0_THEKT</name>
<feature type="compositionally biased region" description="Acidic residues" evidence="3">
    <location>
        <begin position="417"/>
        <end position="429"/>
    </location>
</feature>
<evidence type="ECO:0000313" key="6">
    <source>
        <dbReference type="Proteomes" id="UP000031668"/>
    </source>
</evidence>
<dbReference type="InterPro" id="IPR042185">
    <property type="entry name" value="Serpin_sf_2"/>
</dbReference>
<reference evidence="5 6" key="1">
    <citation type="journal article" date="2014" name="Genome Biol. Evol.">
        <title>The genome of the myxosporean Thelohanellus kitauei shows adaptations to nutrient acquisition within its fish host.</title>
        <authorList>
            <person name="Yang Y."/>
            <person name="Xiong J."/>
            <person name="Zhou Z."/>
            <person name="Huo F."/>
            <person name="Miao W."/>
            <person name="Ran C."/>
            <person name="Liu Y."/>
            <person name="Zhang J."/>
            <person name="Feng J."/>
            <person name="Wang M."/>
            <person name="Wang M."/>
            <person name="Wang L."/>
            <person name="Yao B."/>
        </authorList>
    </citation>
    <scope>NUCLEOTIDE SEQUENCE [LARGE SCALE GENOMIC DNA]</scope>
    <source>
        <strain evidence="5">Wuqing</strain>
    </source>
</reference>
<dbReference type="OrthoDB" id="5966977at2759"/>
<dbReference type="SUPFAM" id="SSF56574">
    <property type="entry name" value="Serpins"/>
    <property type="match status" value="1"/>
</dbReference>
<dbReference type="OMA" id="WISEYLL"/>
<dbReference type="Gene3D" id="3.30.497.10">
    <property type="entry name" value="Antithrombin, subunit I, domain 2"/>
    <property type="match status" value="1"/>
</dbReference>
<dbReference type="EMBL" id="JWZT01003375">
    <property type="protein sequence ID" value="KII66918.1"/>
    <property type="molecule type" value="Genomic_DNA"/>
</dbReference>
<dbReference type="PANTHER" id="PTHR11461">
    <property type="entry name" value="SERINE PROTEASE INHIBITOR, SERPIN"/>
    <property type="match status" value="1"/>
</dbReference>
<feature type="compositionally biased region" description="Acidic residues" evidence="3">
    <location>
        <begin position="328"/>
        <end position="353"/>
    </location>
</feature>
<dbReference type="InterPro" id="IPR023795">
    <property type="entry name" value="Serpin_CS"/>
</dbReference>
<dbReference type="PROSITE" id="PS00284">
    <property type="entry name" value="SERPIN"/>
    <property type="match status" value="1"/>
</dbReference>
<feature type="region of interest" description="Disordered" evidence="3">
    <location>
        <begin position="325"/>
        <end position="437"/>
    </location>
</feature>